<comment type="caution">
    <text evidence="2">The sequence shown here is derived from an EMBL/GenBank/DDBJ whole genome shotgun (WGS) entry which is preliminary data.</text>
</comment>
<evidence type="ECO:0000313" key="2">
    <source>
        <dbReference type="EMBL" id="GAB09938.1"/>
    </source>
</evidence>
<dbReference type="EMBL" id="BAEE01000049">
    <property type="protein sequence ID" value="GAB09938.1"/>
    <property type="molecule type" value="Genomic_DNA"/>
</dbReference>
<organism evidence="2 3">
    <name type="scientific">Gordonia araii NBRC 100433</name>
    <dbReference type="NCBI Taxonomy" id="1073574"/>
    <lineage>
        <taxon>Bacteria</taxon>
        <taxon>Bacillati</taxon>
        <taxon>Actinomycetota</taxon>
        <taxon>Actinomycetes</taxon>
        <taxon>Mycobacteriales</taxon>
        <taxon>Gordoniaceae</taxon>
        <taxon>Gordonia</taxon>
    </lineage>
</organism>
<evidence type="ECO:0000313" key="3">
    <source>
        <dbReference type="Proteomes" id="UP000035088"/>
    </source>
</evidence>
<gene>
    <name evidence="2" type="ORF">GOARA_049_00040</name>
</gene>
<dbReference type="RefSeq" id="WP_007322013.1">
    <property type="nucleotide sequence ID" value="NZ_BAEE01000049.1"/>
</dbReference>
<feature type="compositionally biased region" description="Basic and acidic residues" evidence="1">
    <location>
        <begin position="1"/>
        <end position="12"/>
    </location>
</feature>
<protein>
    <submittedName>
        <fullName evidence="2">Uncharacterized protein</fullName>
    </submittedName>
</protein>
<dbReference type="Proteomes" id="UP000035088">
    <property type="component" value="Unassembled WGS sequence"/>
</dbReference>
<name>G7H263_9ACTN</name>
<dbReference type="AlphaFoldDB" id="G7H263"/>
<reference evidence="2 3" key="1">
    <citation type="submission" date="2011-11" db="EMBL/GenBank/DDBJ databases">
        <title>Whole genome shotgun sequence of Gordonia araii NBRC 100433.</title>
        <authorList>
            <person name="Yoshida Y."/>
            <person name="Hosoyama A."/>
            <person name="Tsuchikane K."/>
            <person name="Katsumata H."/>
            <person name="Yamazaki S."/>
            <person name="Fujita N."/>
        </authorList>
    </citation>
    <scope>NUCLEOTIDE SEQUENCE [LARGE SCALE GENOMIC DNA]</scope>
    <source>
        <strain evidence="2 3">NBRC 100433</strain>
    </source>
</reference>
<feature type="region of interest" description="Disordered" evidence="1">
    <location>
        <begin position="1"/>
        <end position="25"/>
    </location>
</feature>
<keyword evidence="3" id="KW-1185">Reference proteome</keyword>
<dbReference type="OrthoDB" id="9895791at2"/>
<evidence type="ECO:0000256" key="1">
    <source>
        <dbReference type="SAM" id="MobiDB-lite"/>
    </source>
</evidence>
<sequence length="104" mass="10737">MSGMRVDPEELRGAASTIRGGWTPPKNPANSFIGAAMSIAPTETSGALRAAGAAIASALSVLDGRREQFAHVLDVSASRYVDTDEMAAARLHAIGSLNDAPRST</sequence>
<proteinExistence type="predicted"/>
<accession>G7H263</accession>